<organism evidence="5 6">
    <name type="scientific">Nonomuraea insulae</name>
    <dbReference type="NCBI Taxonomy" id="1616787"/>
    <lineage>
        <taxon>Bacteria</taxon>
        <taxon>Bacillati</taxon>
        <taxon>Actinomycetota</taxon>
        <taxon>Actinomycetes</taxon>
        <taxon>Streptosporangiales</taxon>
        <taxon>Streptosporangiaceae</taxon>
        <taxon>Nonomuraea</taxon>
    </lineage>
</organism>
<accession>A0ABW1CPS1</accession>
<keyword evidence="6" id="KW-1185">Reference proteome</keyword>
<dbReference type="Gene3D" id="3.40.640.10">
    <property type="entry name" value="Type I PLP-dependent aspartate aminotransferase-like (Major domain)"/>
    <property type="match status" value="1"/>
</dbReference>
<dbReference type="PANTHER" id="PTHR48097:SF9">
    <property type="entry name" value="L-THREONINE ALDOLASE"/>
    <property type="match status" value="1"/>
</dbReference>
<comment type="caution">
    <text evidence="5">The sequence shown here is derived from an EMBL/GenBank/DDBJ whole genome shotgun (WGS) entry which is preliminary data.</text>
</comment>
<proteinExistence type="inferred from homology"/>
<dbReference type="SUPFAM" id="SSF53383">
    <property type="entry name" value="PLP-dependent transferases"/>
    <property type="match status" value="1"/>
</dbReference>
<reference evidence="6" key="1">
    <citation type="journal article" date="2019" name="Int. J. Syst. Evol. Microbiol.">
        <title>The Global Catalogue of Microorganisms (GCM) 10K type strain sequencing project: providing services to taxonomists for standard genome sequencing and annotation.</title>
        <authorList>
            <consortium name="The Broad Institute Genomics Platform"/>
            <consortium name="The Broad Institute Genome Sequencing Center for Infectious Disease"/>
            <person name="Wu L."/>
            <person name="Ma J."/>
        </authorList>
    </citation>
    <scope>NUCLEOTIDE SEQUENCE [LARGE SCALE GENOMIC DNA]</scope>
    <source>
        <strain evidence="6">CCUG 53903</strain>
    </source>
</reference>
<dbReference type="PANTHER" id="PTHR48097">
    <property type="entry name" value="L-THREONINE ALDOLASE-RELATED"/>
    <property type="match status" value="1"/>
</dbReference>
<feature type="domain" description="Aromatic amino acid beta-eliminating lyase/threonine aldolase" evidence="4">
    <location>
        <begin position="38"/>
        <end position="282"/>
    </location>
</feature>
<evidence type="ECO:0000256" key="2">
    <source>
        <dbReference type="ARBA" id="ARBA00006966"/>
    </source>
</evidence>
<dbReference type="InterPro" id="IPR015421">
    <property type="entry name" value="PyrdxlP-dep_Trfase_major"/>
</dbReference>
<dbReference type="InterPro" id="IPR015422">
    <property type="entry name" value="PyrdxlP-dep_Trfase_small"/>
</dbReference>
<evidence type="ECO:0000256" key="3">
    <source>
        <dbReference type="ARBA" id="ARBA00022898"/>
    </source>
</evidence>
<dbReference type="Pfam" id="PF01212">
    <property type="entry name" value="Beta_elim_lyase"/>
    <property type="match status" value="1"/>
</dbReference>
<keyword evidence="3" id="KW-0663">Pyridoxal phosphate</keyword>
<evidence type="ECO:0000313" key="6">
    <source>
        <dbReference type="Proteomes" id="UP001596058"/>
    </source>
</evidence>
<dbReference type="InterPro" id="IPR001597">
    <property type="entry name" value="ArAA_b-elim_lyase/Thr_aldolase"/>
</dbReference>
<evidence type="ECO:0000313" key="5">
    <source>
        <dbReference type="EMBL" id="MFC5827746.1"/>
    </source>
</evidence>
<protein>
    <submittedName>
        <fullName evidence="5">Threonine aldolase family protein</fullName>
    </submittedName>
</protein>
<comment type="cofactor">
    <cofactor evidence="1">
        <name>pyridoxal 5'-phosphate</name>
        <dbReference type="ChEBI" id="CHEBI:597326"/>
    </cofactor>
</comment>
<dbReference type="Proteomes" id="UP001596058">
    <property type="component" value="Unassembled WGS sequence"/>
</dbReference>
<evidence type="ECO:0000259" key="4">
    <source>
        <dbReference type="Pfam" id="PF01212"/>
    </source>
</evidence>
<name>A0ABW1CPS1_9ACTN</name>
<gene>
    <name evidence="5" type="ORF">ACFPZ3_28130</name>
</gene>
<dbReference type="RefSeq" id="WP_379517248.1">
    <property type="nucleotide sequence ID" value="NZ_JBHSPA010000031.1"/>
</dbReference>
<comment type="similarity">
    <text evidence="2">Belongs to the threonine aldolase family.</text>
</comment>
<dbReference type="InterPro" id="IPR015424">
    <property type="entry name" value="PyrdxlP-dep_Trfase"/>
</dbReference>
<dbReference type="EMBL" id="JBHSPA010000031">
    <property type="protein sequence ID" value="MFC5827746.1"/>
    <property type="molecule type" value="Genomic_DNA"/>
</dbReference>
<evidence type="ECO:0000256" key="1">
    <source>
        <dbReference type="ARBA" id="ARBA00001933"/>
    </source>
</evidence>
<dbReference type="Gene3D" id="3.90.1150.10">
    <property type="entry name" value="Aspartate Aminotransferase, domain 1"/>
    <property type="match status" value="1"/>
</dbReference>
<sequence length="360" mass="39312">MVDESPVVRRSLFLHAPIRRRPRQMLEQMSQLVDEGTPPDGPEGPVAVLERRLADLLGKEAALFFPSGTMAQQVALRIHAERSGRRTFAAHPQSHLDVWEQQGYNAVHGLRFHRTGDPFELMTAQDLAAVGEPVAAVVWELPQRDLGGVLPEWDDLCGQVALVRASGAATHLDGARLWEAQTYYRRPFDQIAGLFDSVYVSLYKSLQGVRGAVLATDADTVRAAEVWRQRLGGGIADAWPLALAAMVGLDTVAARMPAYREHAIAVAAAINADGAARAHPDPPQTPLFHIHLPAPRRAVERAGSALLAEQGVQLWGRVRSAPDPSRSSFEVTVGENAMEFTPEEVAAFIRDVLARARIYA</sequence>